<keyword evidence="2" id="KW-1185">Reference proteome</keyword>
<protein>
    <submittedName>
        <fullName evidence="1">PIG-L deacetylase family protein</fullName>
        <ecNumber evidence="1">3.5.1.-</ecNumber>
    </submittedName>
</protein>
<dbReference type="Gene3D" id="3.40.50.10320">
    <property type="entry name" value="LmbE-like"/>
    <property type="match status" value="1"/>
</dbReference>
<organism evidence="1 2">
    <name type="scientific">Actinomadura yumaensis</name>
    <dbReference type="NCBI Taxonomy" id="111807"/>
    <lineage>
        <taxon>Bacteria</taxon>
        <taxon>Bacillati</taxon>
        <taxon>Actinomycetota</taxon>
        <taxon>Actinomycetes</taxon>
        <taxon>Streptosporangiales</taxon>
        <taxon>Thermomonosporaceae</taxon>
        <taxon>Actinomadura</taxon>
    </lineage>
</organism>
<name>A0ABW2CNN8_9ACTN</name>
<dbReference type="EMBL" id="JBHSXS010000013">
    <property type="protein sequence ID" value="MFC6882536.1"/>
    <property type="molecule type" value="Genomic_DNA"/>
</dbReference>
<dbReference type="GO" id="GO:0016787">
    <property type="term" value="F:hydrolase activity"/>
    <property type="evidence" value="ECO:0007669"/>
    <property type="project" value="UniProtKB-KW"/>
</dbReference>
<gene>
    <name evidence="1" type="ORF">ACFQKB_22465</name>
</gene>
<keyword evidence="1" id="KW-0378">Hydrolase</keyword>
<sequence>MPAGPSVIVVSPHLDDAALSAWARLAAGNVMVITVFTGRPPAAFTVSSWDLETGATCSHQRMRERLAEDDRALGGLGVPTVRLGQVEFEYRSGGDADVAAIAEGLRRYLAGCGELWLPAGIGAHPDHIAARDAGLLALMAAPGLAARFYADFPYVAEDGWPSWITTATRHGTHALVCPESTELCPLRFGDVRPTARITVLDPDERAAKTSTLRNYRSQLCALGLTDEELARSSRMLNYELSWSA</sequence>
<dbReference type="Proteomes" id="UP001596380">
    <property type="component" value="Unassembled WGS sequence"/>
</dbReference>
<comment type="caution">
    <text evidence="1">The sequence shown here is derived from an EMBL/GenBank/DDBJ whole genome shotgun (WGS) entry which is preliminary data.</text>
</comment>
<proteinExistence type="predicted"/>
<dbReference type="RefSeq" id="WP_378048614.1">
    <property type="nucleotide sequence ID" value="NZ_JBHSXE010000001.1"/>
</dbReference>
<evidence type="ECO:0000313" key="1">
    <source>
        <dbReference type="EMBL" id="MFC6882536.1"/>
    </source>
</evidence>
<dbReference type="EC" id="3.5.1.-" evidence="1"/>
<dbReference type="SUPFAM" id="SSF102588">
    <property type="entry name" value="LmbE-like"/>
    <property type="match status" value="1"/>
</dbReference>
<reference evidence="2" key="1">
    <citation type="journal article" date="2019" name="Int. J. Syst. Evol. Microbiol.">
        <title>The Global Catalogue of Microorganisms (GCM) 10K type strain sequencing project: providing services to taxonomists for standard genome sequencing and annotation.</title>
        <authorList>
            <consortium name="The Broad Institute Genomics Platform"/>
            <consortium name="The Broad Institute Genome Sequencing Center for Infectious Disease"/>
            <person name="Wu L."/>
            <person name="Ma J."/>
        </authorList>
    </citation>
    <scope>NUCLEOTIDE SEQUENCE [LARGE SCALE GENOMIC DNA]</scope>
    <source>
        <strain evidence="2">JCM 3369</strain>
    </source>
</reference>
<dbReference type="InterPro" id="IPR024078">
    <property type="entry name" value="LmbE-like_dom_sf"/>
</dbReference>
<accession>A0ABW2CNN8</accession>
<evidence type="ECO:0000313" key="2">
    <source>
        <dbReference type="Proteomes" id="UP001596380"/>
    </source>
</evidence>